<dbReference type="Proteomes" id="UP000051497">
    <property type="component" value="Unassembled WGS sequence"/>
</dbReference>
<dbReference type="RefSeq" id="WP_075066083.1">
    <property type="nucleotide sequence ID" value="NZ_LKAJ02000001.1"/>
</dbReference>
<keyword evidence="3" id="KW-1185">Reference proteome</keyword>
<reference evidence="1" key="1">
    <citation type="submission" date="2015-09" db="EMBL/GenBank/DDBJ databases">
        <title>Draft Genome Sequences of Two Novel Amoeba-resistant Intranuclear Bacteria, Candidatus Berkiella cookevillensis and Candidatus Berkiella aquae.</title>
        <authorList>
            <person name="Mehari Y.T."/>
            <person name="Arivett B.A."/>
            <person name="Farone A.L."/>
            <person name="Gunderson J.H."/>
            <person name="Farone M.B."/>
        </authorList>
    </citation>
    <scope>NUCLEOTIDE SEQUENCE [LARGE SCALE GENOMIC DNA]</scope>
    <source>
        <strain evidence="1">HT99</strain>
    </source>
</reference>
<reference evidence="2" key="3">
    <citation type="submission" date="2021-06" db="EMBL/GenBank/DDBJ databases">
        <title>Genomic Description and Analysis of Intracellular Bacteria, Candidatus Berkiella cookevillensis and Candidatus Berkiella aquae.</title>
        <authorList>
            <person name="Kidane D.T."/>
            <person name="Mehari Y.T."/>
            <person name="Rice F.C."/>
            <person name="Arivett B.A."/>
            <person name="Farone A.L."/>
            <person name="Berk S.G."/>
            <person name="Farone M.B."/>
        </authorList>
    </citation>
    <scope>NUCLEOTIDE SEQUENCE</scope>
    <source>
        <strain evidence="2">HT99</strain>
    </source>
</reference>
<dbReference type="EMBL" id="LKAJ01000005">
    <property type="protein sequence ID" value="KRG21278.1"/>
    <property type="molecule type" value="Genomic_DNA"/>
</dbReference>
<dbReference type="Gene3D" id="3.40.50.11280">
    <property type="entry name" value="Glutamate-cysteine ligase, N-terminal domain"/>
    <property type="match status" value="1"/>
</dbReference>
<comment type="caution">
    <text evidence="1">The sequence shown here is derived from an EMBL/GenBank/DDBJ whole genome shotgun (WGS) entry which is preliminary data.</text>
</comment>
<evidence type="ECO:0000313" key="1">
    <source>
        <dbReference type="EMBL" id="KRG21278.1"/>
    </source>
</evidence>
<accession>A0A0Q9YWI8</accession>
<dbReference type="OrthoDB" id="5644489at2"/>
<name>A0A0Q9YWI8_9GAMM</name>
<proteinExistence type="predicted"/>
<dbReference type="STRING" id="295108.HT99x_01454"/>
<gene>
    <name evidence="2" type="primary">gshA</name>
    <name evidence="2" type="ORF">HT99x_005350</name>
    <name evidence="1" type="ORF">HT99x_01454</name>
</gene>
<dbReference type="GO" id="GO:0004357">
    <property type="term" value="F:glutamate-cysteine ligase activity"/>
    <property type="evidence" value="ECO:0007669"/>
    <property type="project" value="UniProtKB-EC"/>
</dbReference>
<reference evidence="2" key="2">
    <citation type="journal article" date="2016" name="Genome Announc.">
        <title>Draft Genome Sequences of Two Novel Amoeba-Resistant Intranuclear Bacteria, 'Candidatus Berkiella cookevillensis' and 'Candidatus Berkiella aquae'.</title>
        <authorList>
            <person name="Mehari Y.T."/>
            <person name="Arivett B.A."/>
            <person name="Farone A.L."/>
            <person name="Gunderson J.H."/>
            <person name="Farone M.B."/>
        </authorList>
    </citation>
    <scope>NUCLEOTIDE SEQUENCE</scope>
    <source>
        <strain evidence="2">HT99</strain>
    </source>
</reference>
<dbReference type="NCBIfam" id="TIGR02049">
    <property type="entry name" value="gshA_ferroox"/>
    <property type="match status" value="1"/>
</dbReference>
<dbReference type="PATRIC" id="fig|1590043.3.peg.1483"/>
<evidence type="ECO:0000313" key="2">
    <source>
        <dbReference type="EMBL" id="MCS5710846.1"/>
    </source>
</evidence>
<dbReference type="Pfam" id="PF08886">
    <property type="entry name" value="GshA"/>
    <property type="match status" value="1"/>
</dbReference>
<organism evidence="1">
    <name type="scientific">Candidatus Berkiella aquae</name>
    <dbReference type="NCBI Taxonomy" id="295108"/>
    <lineage>
        <taxon>Bacteria</taxon>
        <taxon>Pseudomonadati</taxon>
        <taxon>Pseudomonadota</taxon>
        <taxon>Gammaproteobacteria</taxon>
        <taxon>Candidatus Berkiellales</taxon>
        <taxon>Candidatus Berkiellaceae</taxon>
        <taxon>Candidatus Berkiella</taxon>
    </lineage>
</organism>
<dbReference type="EMBL" id="LKAJ02000001">
    <property type="protein sequence ID" value="MCS5710846.1"/>
    <property type="molecule type" value="Genomic_DNA"/>
</dbReference>
<sequence length="434" mass="49650">MDVKKLSIPHLAHQHARPFFELEKHILDNQVKIEGWFREAWQTQPPLFTSSVDLRNAGFKLGSVDANVFPAGFNNLNPDFFPFCILAAKQFLNDYYPHCKNIVIIPENHTRNMHYYQSVATLKQIIEKAGYEVRVGSTLLEDEPIEVALENNETLTLHPIKRIDNKLTVGDFIPCLVILNNDLSEGVPPLLQALEQPIEPDTILGWSIRSKTQHCIFYQKICENFAKLINIDVWQICPLFTDHQQIDFIKREGIDALIEKADSLLTQIQHKYHQYNIEFSPFVVIKADAGTYGMGVMPIHDPKQLKTLNRKQRMSMSVRKGGQSVDRVIIQEGIPTFETIGIHHNVAEPVVYMLGQHVIGGFYRVHQARDIFENLNSPGMHFEKLSFAACCNNPDNRLSPHEAQNQFYVYSVIARLAALAISYEKTALLQEYKT</sequence>
<evidence type="ECO:0000313" key="3">
    <source>
        <dbReference type="Proteomes" id="UP000051497"/>
    </source>
</evidence>
<dbReference type="InterPro" id="IPR042520">
    <property type="entry name" value="GshA_N"/>
</dbReference>
<dbReference type="InterPro" id="IPR011718">
    <property type="entry name" value="GshA"/>
</dbReference>
<protein>
    <submittedName>
        <fullName evidence="2">Glutamate--cysteine ligase</fullName>
        <ecNumber evidence="2">6.3.2.2</ecNumber>
    </submittedName>
    <submittedName>
        <fullName evidence="1">Glutamate-cysteine ligase</fullName>
    </submittedName>
</protein>
<dbReference type="AlphaFoldDB" id="A0A0Q9YWI8"/>
<keyword evidence="1" id="KW-0436">Ligase</keyword>
<dbReference type="EC" id="6.3.2.2" evidence="2"/>